<dbReference type="PANTHER" id="PTHR23235:SF120">
    <property type="entry name" value="KRUPPEL-LIKE FACTOR 15"/>
    <property type="match status" value="1"/>
</dbReference>
<comment type="caution">
    <text evidence="7">The sequence shown here is derived from an EMBL/GenBank/DDBJ whole genome shotgun (WGS) entry which is preliminary data.</text>
</comment>
<dbReference type="InterPro" id="IPR036236">
    <property type="entry name" value="Znf_C2H2_sf"/>
</dbReference>
<gene>
    <name evidence="7" type="primary">Znf354c</name>
    <name evidence="7" type="ORF">Bhyg_01385</name>
</gene>
<dbReference type="GO" id="GO:0000978">
    <property type="term" value="F:RNA polymerase II cis-regulatory region sequence-specific DNA binding"/>
    <property type="evidence" value="ECO:0007669"/>
    <property type="project" value="TreeGrafter"/>
</dbReference>
<evidence type="ECO:0000313" key="7">
    <source>
        <dbReference type="EMBL" id="KAJ6646174.1"/>
    </source>
</evidence>
<evidence type="ECO:0000256" key="1">
    <source>
        <dbReference type="ARBA" id="ARBA00022723"/>
    </source>
</evidence>
<keyword evidence="8" id="KW-1185">Reference proteome</keyword>
<keyword evidence="2 4" id="KW-0863">Zinc-finger</keyword>
<dbReference type="Pfam" id="PF00096">
    <property type="entry name" value="zf-C2H2"/>
    <property type="match status" value="1"/>
</dbReference>
<feature type="compositionally biased region" description="Polar residues" evidence="5">
    <location>
        <begin position="71"/>
        <end position="87"/>
    </location>
</feature>
<dbReference type="PROSITE" id="PS50157">
    <property type="entry name" value="ZINC_FINGER_C2H2_2"/>
    <property type="match status" value="2"/>
</dbReference>
<dbReference type="FunFam" id="3.30.160.60:FF:002343">
    <property type="entry name" value="Zinc finger protein 33A"/>
    <property type="match status" value="1"/>
</dbReference>
<protein>
    <submittedName>
        <fullName evidence="7">Zinc finger protein</fullName>
    </submittedName>
</protein>
<dbReference type="EMBL" id="WJQU01000001">
    <property type="protein sequence ID" value="KAJ6646174.1"/>
    <property type="molecule type" value="Genomic_DNA"/>
</dbReference>
<feature type="compositionally biased region" description="Polar residues" evidence="5">
    <location>
        <begin position="211"/>
        <end position="221"/>
    </location>
</feature>
<feature type="region of interest" description="Disordered" evidence="5">
    <location>
        <begin position="208"/>
        <end position="236"/>
    </location>
</feature>
<dbReference type="SUPFAM" id="SSF57667">
    <property type="entry name" value="beta-beta-alpha zinc fingers"/>
    <property type="match status" value="1"/>
</dbReference>
<reference evidence="7" key="1">
    <citation type="submission" date="2022-07" db="EMBL/GenBank/DDBJ databases">
        <authorList>
            <person name="Trinca V."/>
            <person name="Uliana J.V.C."/>
            <person name="Torres T.T."/>
            <person name="Ward R.J."/>
            <person name="Monesi N."/>
        </authorList>
    </citation>
    <scope>NUCLEOTIDE SEQUENCE</scope>
    <source>
        <strain evidence="7">HSMRA1968</strain>
        <tissue evidence="7">Whole embryos</tissue>
    </source>
</reference>
<sequence>MNPDHAAPVEDLFKDSGMNTSQVEYGQNDYLGSELWLPGYEHLIDIPENLLEHPGVQGLSVPTQKVTMTTSQFGEHPNRQSVAQCSNSEKKPDELPSYDECDSLFPGNQQEKSPRELPSYDECDSLFPGIPQGEILYECADCAKSYPNMRRLFSHMTRKHDLFSECDGNTSQVEYGEDDYLGSELWLPGYEHLIDIPEYLRMHPGAHGLSVPTQEETTSQFSEHHNRQSAAQCSYSESTEHKRIHTGEGQFQCDECGMSFKRKYQLQQHGWNH</sequence>
<dbReference type="SMART" id="SM00355">
    <property type="entry name" value="ZnF_C2H2"/>
    <property type="match status" value="2"/>
</dbReference>
<feature type="domain" description="C2H2-type" evidence="6">
    <location>
        <begin position="137"/>
        <end position="160"/>
    </location>
</feature>
<keyword evidence="1" id="KW-0479">Metal-binding</keyword>
<feature type="region of interest" description="Disordered" evidence="5">
    <location>
        <begin position="71"/>
        <end position="97"/>
    </location>
</feature>
<evidence type="ECO:0000256" key="2">
    <source>
        <dbReference type="ARBA" id="ARBA00022771"/>
    </source>
</evidence>
<evidence type="ECO:0000256" key="5">
    <source>
        <dbReference type="SAM" id="MobiDB-lite"/>
    </source>
</evidence>
<proteinExistence type="predicted"/>
<evidence type="ECO:0000256" key="4">
    <source>
        <dbReference type="PROSITE-ProRule" id="PRU00042"/>
    </source>
</evidence>
<accession>A0A9Q0NB47</accession>
<dbReference type="PANTHER" id="PTHR23235">
    <property type="entry name" value="KRUEPPEL-LIKE TRANSCRIPTION FACTOR"/>
    <property type="match status" value="1"/>
</dbReference>
<dbReference type="Proteomes" id="UP001151699">
    <property type="component" value="Chromosome A"/>
</dbReference>
<keyword evidence="3" id="KW-0862">Zinc</keyword>
<dbReference type="Gene3D" id="3.30.160.60">
    <property type="entry name" value="Classic Zinc Finger"/>
    <property type="match status" value="1"/>
</dbReference>
<feature type="domain" description="C2H2-type" evidence="6">
    <location>
        <begin position="251"/>
        <end position="273"/>
    </location>
</feature>
<evidence type="ECO:0000313" key="8">
    <source>
        <dbReference type="Proteomes" id="UP001151699"/>
    </source>
</evidence>
<dbReference type="GO" id="GO:0000981">
    <property type="term" value="F:DNA-binding transcription factor activity, RNA polymerase II-specific"/>
    <property type="evidence" value="ECO:0007669"/>
    <property type="project" value="TreeGrafter"/>
</dbReference>
<evidence type="ECO:0000259" key="6">
    <source>
        <dbReference type="PROSITE" id="PS50157"/>
    </source>
</evidence>
<dbReference type="AlphaFoldDB" id="A0A9Q0NB47"/>
<name>A0A9Q0NB47_9DIPT</name>
<feature type="region of interest" description="Disordered" evidence="5">
    <location>
        <begin position="1"/>
        <end position="20"/>
    </location>
</feature>
<dbReference type="InterPro" id="IPR013087">
    <property type="entry name" value="Znf_C2H2_type"/>
</dbReference>
<dbReference type="GO" id="GO:0008270">
    <property type="term" value="F:zinc ion binding"/>
    <property type="evidence" value="ECO:0007669"/>
    <property type="project" value="UniProtKB-KW"/>
</dbReference>
<feature type="non-terminal residue" evidence="7">
    <location>
        <position position="273"/>
    </location>
</feature>
<dbReference type="PROSITE" id="PS00028">
    <property type="entry name" value="ZINC_FINGER_C2H2_1"/>
    <property type="match status" value="2"/>
</dbReference>
<evidence type="ECO:0000256" key="3">
    <source>
        <dbReference type="ARBA" id="ARBA00022833"/>
    </source>
</evidence>
<organism evidence="7 8">
    <name type="scientific">Pseudolycoriella hygida</name>
    <dbReference type="NCBI Taxonomy" id="35572"/>
    <lineage>
        <taxon>Eukaryota</taxon>
        <taxon>Metazoa</taxon>
        <taxon>Ecdysozoa</taxon>
        <taxon>Arthropoda</taxon>
        <taxon>Hexapoda</taxon>
        <taxon>Insecta</taxon>
        <taxon>Pterygota</taxon>
        <taxon>Neoptera</taxon>
        <taxon>Endopterygota</taxon>
        <taxon>Diptera</taxon>
        <taxon>Nematocera</taxon>
        <taxon>Sciaroidea</taxon>
        <taxon>Sciaridae</taxon>
        <taxon>Pseudolycoriella</taxon>
    </lineage>
</organism>